<dbReference type="OrthoDB" id="3069108at2759"/>
<evidence type="ECO:0000313" key="1">
    <source>
        <dbReference type="EMBL" id="KAF9450215.1"/>
    </source>
</evidence>
<keyword evidence="2" id="KW-1185">Reference proteome</keyword>
<organism evidence="1 2">
    <name type="scientific">Macrolepiota fuliginosa MF-IS2</name>
    <dbReference type="NCBI Taxonomy" id="1400762"/>
    <lineage>
        <taxon>Eukaryota</taxon>
        <taxon>Fungi</taxon>
        <taxon>Dikarya</taxon>
        <taxon>Basidiomycota</taxon>
        <taxon>Agaricomycotina</taxon>
        <taxon>Agaricomycetes</taxon>
        <taxon>Agaricomycetidae</taxon>
        <taxon>Agaricales</taxon>
        <taxon>Agaricineae</taxon>
        <taxon>Agaricaceae</taxon>
        <taxon>Macrolepiota</taxon>
    </lineage>
</organism>
<evidence type="ECO:0000313" key="2">
    <source>
        <dbReference type="Proteomes" id="UP000807342"/>
    </source>
</evidence>
<protein>
    <submittedName>
        <fullName evidence="1">Uncharacterized protein</fullName>
    </submittedName>
</protein>
<sequence length="175" mass="19858">MTSDEESGNESQDKGEEIPILENEVLMVEPPQPVLTIPLPQIVNTDESRAQSPVTAPCNHLISALQYLYGASIRMTVTRQLPFLCRNLRRGFHSQCSTLGIDTAESEKMTVLVRYECPHLVYEVCITRWHCPVCTLHGGFPNKVILRQHILWDHPEIVLVRWEARSNDQVGNCPL</sequence>
<proteinExistence type="predicted"/>
<name>A0A9P5XIL4_9AGAR</name>
<accession>A0A9P5XIL4</accession>
<dbReference type="Proteomes" id="UP000807342">
    <property type="component" value="Unassembled WGS sequence"/>
</dbReference>
<dbReference type="EMBL" id="MU151110">
    <property type="protein sequence ID" value="KAF9450215.1"/>
    <property type="molecule type" value="Genomic_DNA"/>
</dbReference>
<dbReference type="AlphaFoldDB" id="A0A9P5XIL4"/>
<gene>
    <name evidence="1" type="ORF">P691DRAFT_493560</name>
</gene>
<comment type="caution">
    <text evidence="1">The sequence shown here is derived from an EMBL/GenBank/DDBJ whole genome shotgun (WGS) entry which is preliminary data.</text>
</comment>
<reference evidence="1" key="1">
    <citation type="submission" date="2020-11" db="EMBL/GenBank/DDBJ databases">
        <authorList>
            <consortium name="DOE Joint Genome Institute"/>
            <person name="Ahrendt S."/>
            <person name="Riley R."/>
            <person name="Andreopoulos W."/>
            <person name="Labutti K."/>
            <person name="Pangilinan J."/>
            <person name="Ruiz-Duenas F.J."/>
            <person name="Barrasa J.M."/>
            <person name="Sanchez-Garcia M."/>
            <person name="Camarero S."/>
            <person name="Miyauchi S."/>
            <person name="Serrano A."/>
            <person name="Linde D."/>
            <person name="Babiker R."/>
            <person name="Drula E."/>
            <person name="Ayuso-Fernandez I."/>
            <person name="Pacheco R."/>
            <person name="Padilla G."/>
            <person name="Ferreira P."/>
            <person name="Barriuso J."/>
            <person name="Kellner H."/>
            <person name="Castanera R."/>
            <person name="Alfaro M."/>
            <person name="Ramirez L."/>
            <person name="Pisabarro A.G."/>
            <person name="Kuo A."/>
            <person name="Tritt A."/>
            <person name="Lipzen A."/>
            <person name="He G."/>
            <person name="Yan M."/>
            <person name="Ng V."/>
            <person name="Cullen D."/>
            <person name="Martin F."/>
            <person name="Rosso M.-N."/>
            <person name="Henrissat B."/>
            <person name="Hibbett D."/>
            <person name="Martinez A.T."/>
            <person name="Grigoriev I.V."/>
        </authorList>
    </citation>
    <scope>NUCLEOTIDE SEQUENCE</scope>
    <source>
        <strain evidence="1">MF-IS2</strain>
    </source>
</reference>